<dbReference type="eggNOG" id="COG0583">
    <property type="taxonomic scope" value="Bacteria"/>
</dbReference>
<dbReference type="InterPro" id="IPR000847">
    <property type="entry name" value="LysR_HTH_N"/>
</dbReference>
<keyword evidence="4" id="KW-0614">Plasmid</keyword>
<dbReference type="GeneID" id="93733558"/>
<gene>
    <name evidence="4" type="ORF">SCLAV_p0400</name>
</gene>
<dbReference type="Pfam" id="PF06527">
    <property type="entry name" value="TniQ"/>
    <property type="match status" value="1"/>
</dbReference>
<dbReference type="Proteomes" id="UP000002357">
    <property type="component" value="Plasmid pSCL4"/>
</dbReference>
<dbReference type="SUPFAM" id="SSF46785">
    <property type="entry name" value="Winged helix' DNA-binding domain"/>
    <property type="match status" value="1"/>
</dbReference>
<name>B5GZK9_STRCL</name>
<feature type="domain" description="HTH lysR-type" evidence="2">
    <location>
        <begin position="788"/>
        <end position="846"/>
    </location>
</feature>
<proteinExistence type="predicted"/>
<organism evidence="4 5">
    <name type="scientific">Streptomyces clavuligerus</name>
    <dbReference type="NCBI Taxonomy" id="1901"/>
    <lineage>
        <taxon>Bacteria</taxon>
        <taxon>Bacillati</taxon>
        <taxon>Actinomycetota</taxon>
        <taxon>Actinomycetes</taxon>
        <taxon>Kitasatosporales</taxon>
        <taxon>Streptomycetaceae</taxon>
        <taxon>Streptomyces</taxon>
    </lineage>
</organism>
<keyword evidence="5" id="KW-1185">Reference proteome</keyword>
<dbReference type="InterPro" id="IPR036390">
    <property type="entry name" value="WH_DNA-bd_sf"/>
</dbReference>
<dbReference type="OrthoDB" id="3874088at2"/>
<reference evidence="4 5" key="1">
    <citation type="journal article" date="2010" name="Genome Biol. Evol.">
        <title>The sequence of a 1.8-mb bacterial linear plasmid reveals a rich evolutionary reservoir of secondary metabolic pathways.</title>
        <authorList>
            <person name="Medema M.H."/>
            <person name="Trefzer A."/>
            <person name="Kovalchuk A."/>
            <person name="van den Berg M."/>
            <person name="Mueller U."/>
            <person name="Heijne W."/>
            <person name="Wu L."/>
            <person name="Alam M.T."/>
            <person name="Ronning C.M."/>
            <person name="Nierman W.C."/>
            <person name="Bovenberg R.A.L."/>
            <person name="Breitling R."/>
            <person name="Takano E."/>
        </authorList>
    </citation>
    <scope>NUCLEOTIDE SEQUENCE [LARGE SCALE GENOMIC DNA]</scope>
    <source>
        <strain evidence="5">ATCC 27064 / DSM 738 / JCM 4710 / NBRC 13307 / NCIMB 12785 / NRRL 3585 / VKM Ac-602</strain>
        <plasmid evidence="4">pSCL4</plasmid>
    </source>
</reference>
<dbReference type="EMBL" id="CM000914">
    <property type="protein sequence ID" value="EFG03890.2"/>
    <property type="molecule type" value="Genomic_DNA"/>
</dbReference>
<geneLocation type="plasmid" evidence="4 5">
    <name>pSCL4</name>
</geneLocation>
<dbReference type="RefSeq" id="WP_003957390.1">
    <property type="nucleotide sequence ID" value="NZ_CM000914.1"/>
</dbReference>
<dbReference type="GO" id="GO:0003700">
    <property type="term" value="F:DNA-binding transcription factor activity"/>
    <property type="evidence" value="ECO:0007669"/>
    <property type="project" value="InterPro"/>
</dbReference>
<dbReference type="AlphaFoldDB" id="B5GZK9"/>
<accession>B5GZK9</accession>
<protein>
    <recommendedName>
        <fullName evidence="6">HTH lysR-type domain-containing protein</fullName>
    </recommendedName>
</protein>
<feature type="region of interest" description="Disordered" evidence="1">
    <location>
        <begin position="626"/>
        <end position="656"/>
    </location>
</feature>
<dbReference type="InterPro" id="IPR009492">
    <property type="entry name" value="TniQ"/>
</dbReference>
<evidence type="ECO:0000256" key="1">
    <source>
        <dbReference type="SAM" id="MobiDB-lite"/>
    </source>
</evidence>
<dbReference type="Pfam" id="PF00126">
    <property type="entry name" value="HTH_1"/>
    <property type="match status" value="1"/>
</dbReference>
<feature type="domain" description="TniQ" evidence="3">
    <location>
        <begin position="10"/>
        <end position="144"/>
    </location>
</feature>
<dbReference type="InterPro" id="IPR036388">
    <property type="entry name" value="WH-like_DNA-bd_sf"/>
</dbReference>
<evidence type="ECO:0008006" key="6">
    <source>
        <dbReference type="Google" id="ProtNLM"/>
    </source>
</evidence>
<feature type="compositionally biased region" description="Basic residues" evidence="1">
    <location>
        <begin position="639"/>
        <end position="655"/>
    </location>
</feature>
<dbReference type="Gene3D" id="1.10.10.10">
    <property type="entry name" value="Winged helix-like DNA-binding domain superfamily/Winged helix DNA-binding domain"/>
    <property type="match status" value="1"/>
</dbReference>
<evidence type="ECO:0000313" key="4">
    <source>
        <dbReference type="EMBL" id="EFG03890.2"/>
    </source>
</evidence>
<sequence>MTQWTNERIPIWLAPVEGEALDSWLEAYARRLRVTTFTFLHFVGLERSRLSQMVLRLNDRQRHRLHQVTGVSQQALTEMTLEPFDGITVNFHPYKHGMGRPSTWRAYGSHSRFCPRCLSDNAGRWPLAWRQPWVFACTSHRCLLLERCPGCEQPVRAHGTRLGGPTQPTLCTRGHHKTEGRRRLRIACGYPLGEATAPGLPAHGLVMASQQHVTGLLDEARLHPNRIRPKLLDLYALGWRSLAAIAADPGSTPPIVNQVIEETGGQLPSQTSTQDATDAHSIATATAIARLALPGSDVRQQPEVLAWIMRSDHRLFPNASPNQRAFNWQRTSPRLAGLALSHSDADLTLLPRLRYGTASPQPFWKKLADEDVHRRAASVPSKLWPSWTMRLLSPNLANYRSVDRFRKAVSTLIMFPGSQMDYGPAASLLGQQLSRNERIAAIRSFDCYSPSSLTSLAAAITQIAWALDENGAPIDYARRRKVFHSDSICMDEPALLHACRQAGWNDPSPAVTERLRWILLSLLGVEPEIESGKLSSFHHFRQHLPTQVREFLYLQAESALEQHGIDEPLRWEPPARWAENPGWPGFDEAAVNLAQASELASHSPVEQQLAKELGLTTTHLRLYFESRDLSIPTPPPTPRRPRKRRASPSPRRKAIPRIGPLAPAQLRQLYQAQGRTLGQIAVMAGCSVTTVSLAINEAGIPKRSRRPARFLERTVSREWLEVEYHHKGRSSPDIARELGVRKGSVMKLVKKWEIPKHSAGQYNSSFAQLHVAISPAMQSVSRTKNCIQRLQHITTLSEHATLQSAARTLGVRWNVLNYQLKQIERTAGFTIIDRRSRPLTVTRAGRSFLDEAARLLALLEGHAT</sequence>
<evidence type="ECO:0000259" key="2">
    <source>
        <dbReference type="Pfam" id="PF00126"/>
    </source>
</evidence>
<evidence type="ECO:0000259" key="3">
    <source>
        <dbReference type="Pfam" id="PF06527"/>
    </source>
</evidence>
<evidence type="ECO:0000313" key="5">
    <source>
        <dbReference type="Proteomes" id="UP000002357"/>
    </source>
</evidence>